<reference evidence="2" key="1">
    <citation type="submission" date="2020-08" db="EMBL/GenBank/DDBJ databases">
        <title>Multicomponent nature underlies the extraordinary mechanical properties of spider dragline silk.</title>
        <authorList>
            <person name="Kono N."/>
            <person name="Nakamura H."/>
            <person name="Mori M."/>
            <person name="Yoshida Y."/>
            <person name="Ohtoshi R."/>
            <person name="Malay A.D."/>
            <person name="Moran D.A.P."/>
            <person name="Tomita M."/>
            <person name="Numata K."/>
            <person name="Arakawa K."/>
        </authorList>
    </citation>
    <scope>NUCLEOTIDE SEQUENCE</scope>
</reference>
<proteinExistence type="predicted"/>
<dbReference type="AlphaFoldDB" id="A0A8X6RQB1"/>
<evidence type="ECO:0000313" key="2">
    <source>
        <dbReference type="EMBL" id="GFX93237.1"/>
    </source>
</evidence>
<keyword evidence="3" id="KW-1185">Reference proteome</keyword>
<comment type="caution">
    <text evidence="2">The sequence shown here is derived from an EMBL/GenBank/DDBJ whole genome shotgun (WGS) entry which is preliminary data.</text>
</comment>
<gene>
    <name evidence="2" type="ORF">TNCV_4761161</name>
</gene>
<feature type="compositionally biased region" description="Basic and acidic residues" evidence="1">
    <location>
        <begin position="89"/>
        <end position="128"/>
    </location>
</feature>
<accession>A0A8X6RQB1</accession>
<feature type="region of interest" description="Disordered" evidence="1">
    <location>
        <begin position="29"/>
        <end position="128"/>
    </location>
</feature>
<sequence length="128" mass="14818">MNSPDCNDYIDMFNVPTPMASPSYEVMYDSLPPMEESSVSDSSLEDPMEQSKVLESPLKEPVHSKPPVVSKSPDPPVKKVNSVIRHSPRSKELRNEERWINEETRNEEQLKEGQNKELHNEERRNVKR</sequence>
<dbReference type="EMBL" id="BMAU01021172">
    <property type="protein sequence ID" value="GFX93237.1"/>
    <property type="molecule type" value="Genomic_DNA"/>
</dbReference>
<name>A0A8X6RQB1_TRICX</name>
<protein>
    <submittedName>
        <fullName evidence="2">Uncharacterized protein</fullName>
    </submittedName>
</protein>
<dbReference type="Proteomes" id="UP000887159">
    <property type="component" value="Unassembled WGS sequence"/>
</dbReference>
<evidence type="ECO:0000256" key="1">
    <source>
        <dbReference type="SAM" id="MobiDB-lite"/>
    </source>
</evidence>
<feature type="compositionally biased region" description="Low complexity" evidence="1">
    <location>
        <begin position="65"/>
        <end position="83"/>
    </location>
</feature>
<evidence type="ECO:0000313" key="3">
    <source>
        <dbReference type="Proteomes" id="UP000887159"/>
    </source>
</evidence>
<organism evidence="2 3">
    <name type="scientific">Trichonephila clavipes</name>
    <name type="common">Golden silk orbweaver</name>
    <name type="synonym">Nephila clavipes</name>
    <dbReference type="NCBI Taxonomy" id="2585209"/>
    <lineage>
        <taxon>Eukaryota</taxon>
        <taxon>Metazoa</taxon>
        <taxon>Ecdysozoa</taxon>
        <taxon>Arthropoda</taxon>
        <taxon>Chelicerata</taxon>
        <taxon>Arachnida</taxon>
        <taxon>Araneae</taxon>
        <taxon>Araneomorphae</taxon>
        <taxon>Entelegynae</taxon>
        <taxon>Araneoidea</taxon>
        <taxon>Nephilidae</taxon>
        <taxon>Trichonephila</taxon>
    </lineage>
</organism>